<evidence type="ECO:0000313" key="3">
    <source>
        <dbReference type="Proteomes" id="UP001217089"/>
    </source>
</evidence>
<protein>
    <submittedName>
        <fullName evidence="2">Uncharacterized protein</fullName>
    </submittedName>
</protein>
<gene>
    <name evidence="2" type="ORF">KUTeg_011108</name>
</gene>
<sequence length="141" mass="16050">MMNYVGSVSILDRGDAPAQAILDKNARSLAQRVADETKEELEKVMNRVETIYESYEQSTQALYDTPSSLEYVEDIFFMDNSKSYEEEDWYPGTPDVDLDDVSQKIEDSLETAGELAQRLGQLNQEMVDWLSNYAITKASNK</sequence>
<dbReference type="Proteomes" id="UP001217089">
    <property type="component" value="Unassembled WGS sequence"/>
</dbReference>
<keyword evidence="1" id="KW-0175">Coiled coil</keyword>
<organism evidence="2 3">
    <name type="scientific">Tegillarca granosa</name>
    <name type="common">Malaysian cockle</name>
    <name type="synonym">Anadara granosa</name>
    <dbReference type="NCBI Taxonomy" id="220873"/>
    <lineage>
        <taxon>Eukaryota</taxon>
        <taxon>Metazoa</taxon>
        <taxon>Spiralia</taxon>
        <taxon>Lophotrochozoa</taxon>
        <taxon>Mollusca</taxon>
        <taxon>Bivalvia</taxon>
        <taxon>Autobranchia</taxon>
        <taxon>Pteriomorphia</taxon>
        <taxon>Arcoida</taxon>
        <taxon>Arcoidea</taxon>
        <taxon>Arcidae</taxon>
        <taxon>Tegillarca</taxon>
    </lineage>
</organism>
<keyword evidence="3" id="KW-1185">Reference proteome</keyword>
<evidence type="ECO:0000313" key="2">
    <source>
        <dbReference type="EMBL" id="KAJ8311753.1"/>
    </source>
</evidence>
<dbReference type="EMBL" id="JARBDR010000496">
    <property type="protein sequence ID" value="KAJ8311753.1"/>
    <property type="molecule type" value="Genomic_DNA"/>
</dbReference>
<name>A0ABQ9F2Y9_TEGGR</name>
<evidence type="ECO:0000256" key="1">
    <source>
        <dbReference type="SAM" id="Coils"/>
    </source>
</evidence>
<dbReference type="PANTHER" id="PTHR37915:SF3">
    <property type="match status" value="1"/>
</dbReference>
<proteinExistence type="predicted"/>
<comment type="caution">
    <text evidence="2">The sequence shown here is derived from an EMBL/GenBank/DDBJ whole genome shotgun (WGS) entry which is preliminary data.</text>
</comment>
<feature type="coiled-coil region" evidence="1">
    <location>
        <begin position="27"/>
        <end position="58"/>
    </location>
</feature>
<dbReference type="PANTHER" id="PTHR37915">
    <property type="match status" value="1"/>
</dbReference>
<accession>A0ABQ9F2Y9</accession>
<reference evidence="2 3" key="1">
    <citation type="submission" date="2022-12" db="EMBL/GenBank/DDBJ databases">
        <title>Chromosome-level genome of Tegillarca granosa.</title>
        <authorList>
            <person name="Kim J."/>
        </authorList>
    </citation>
    <scope>NUCLEOTIDE SEQUENCE [LARGE SCALE GENOMIC DNA]</scope>
    <source>
        <strain evidence="2">Teg-2019</strain>
        <tissue evidence="2">Adductor muscle</tissue>
    </source>
</reference>